<dbReference type="PANTHER" id="PTHR47870">
    <property type="entry name" value="CYTOCHROME C-TYPE BIOGENESIS PROTEIN CCMH"/>
    <property type="match status" value="1"/>
</dbReference>
<keyword evidence="5" id="KW-0201">Cytochrome c-type biogenesis</keyword>
<proteinExistence type="inferred from homology"/>
<evidence type="ECO:0000259" key="8">
    <source>
        <dbReference type="Pfam" id="PF03918"/>
    </source>
</evidence>
<dbReference type="InterPro" id="IPR005616">
    <property type="entry name" value="CcmH/CycL/Ccl2/NrfF_N"/>
</dbReference>
<feature type="transmembrane region" description="Helical" evidence="7">
    <location>
        <begin position="111"/>
        <end position="130"/>
    </location>
</feature>
<reference evidence="9 10" key="1">
    <citation type="journal article" date="2021" name="Sci. Rep.">
        <title>The distribution of antibiotic resistance genes in chicken gut microbiota commensals.</title>
        <authorList>
            <person name="Juricova H."/>
            <person name="Matiasovicova J."/>
            <person name="Kubasova T."/>
            <person name="Cejkova D."/>
            <person name="Rychlik I."/>
        </authorList>
    </citation>
    <scope>NUCLEOTIDE SEQUENCE [LARGE SCALE GENOMIC DNA]</scope>
    <source>
        <strain evidence="9 10">An829</strain>
    </source>
</reference>
<gene>
    <name evidence="9" type="ORF">H6A60_09545</name>
</gene>
<dbReference type="Gene3D" id="1.10.8.640">
    <property type="entry name" value="Cytochrome C biogenesis protein"/>
    <property type="match status" value="1"/>
</dbReference>
<keyword evidence="7" id="KW-1133">Transmembrane helix</keyword>
<keyword evidence="7" id="KW-0812">Transmembrane</keyword>
<keyword evidence="6 7" id="KW-0408">Iron</keyword>
<dbReference type="InterPro" id="IPR051263">
    <property type="entry name" value="C-type_cytochrome_biogenesis"/>
</dbReference>
<protein>
    <recommendedName>
        <fullName evidence="7">Cytochrome c-type biogenesis protein</fullName>
    </recommendedName>
</protein>
<feature type="signal peptide" evidence="7">
    <location>
        <begin position="1"/>
        <end position="27"/>
    </location>
</feature>
<keyword evidence="3 7" id="KW-0479">Metal-binding</keyword>
<dbReference type="Pfam" id="PF03918">
    <property type="entry name" value="CcmH"/>
    <property type="match status" value="1"/>
</dbReference>
<name>A0ABS2DVF7_9BURK</name>
<keyword evidence="2 7" id="KW-0349">Heme</keyword>
<evidence type="ECO:0000256" key="1">
    <source>
        <dbReference type="ARBA" id="ARBA00010342"/>
    </source>
</evidence>
<dbReference type="Proteomes" id="UP000715095">
    <property type="component" value="Unassembled WGS sequence"/>
</dbReference>
<keyword evidence="4 7" id="KW-0732">Signal</keyword>
<feature type="domain" description="CcmH/CycL/Ccl2/NrfF N-terminal" evidence="8">
    <location>
        <begin position="17"/>
        <end position="158"/>
    </location>
</feature>
<dbReference type="EMBL" id="JACJJC010000017">
    <property type="protein sequence ID" value="MBM6704725.1"/>
    <property type="molecule type" value="Genomic_DNA"/>
</dbReference>
<dbReference type="PANTHER" id="PTHR47870:SF1">
    <property type="entry name" value="CYTOCHROME C-TYPE BIOGENESIS PROTEIN CCMH"/>
    <property type="match status" value="1"/>
</dbReference>
<evidence type="ECO:0000256" key="7">
    <source>
        <dbReference type="RuleBase" id="RU364112"/>
    </source>
</evidence>
<accession>A0ABS2DVF7</accession>
<evidence type="ECO:0000256" key="2">
    <source>
        <dbReference type="ARBA" id="ARBA00022617"/>
    </source>
</evidence>
<comment type="caution">
    <text evidence="9">The sequence shown here is derived from an EMBL/GenBank/DDBJ whole genome shotgun (WGS) entry which is preliminary data.</text>
</comment>
<comment type="similarity">
    <text evidence="1 7">Belongs to the CcmH/CycL/Ccl2/NrfF family.</text>
</comment>
<keyword evidence="7" id="KW-0472">Membrane</keyword>
<evidence type="ECO:0000256" key="4">
    <source>
        <dbReference type="ARBA" id="ARBA00022729"/>
    </source>
</evidence>
<dbReference type="CDD" id="cd16378">
    <property type="entry name" value="CcmH_N"/>
    <property type="match status" value="1"/>
</dbReference>
<feature type="chain" id="PRO_5045009548" description="Cytochrome c-type biogenesis protein" evidence="7">
    <location>
        <begin position="28"/>
        <end position="163"/>
    </location>
</feature>
<sequence length="163" mass="17902">MTLSRTKLAFAGIAAALSLAMTPALHAKEAAPTAFDPIAHKRVVEVSEQLRCLVCQNQSIADSNAELAVDLRNQVIEQVKAGKTNKEIVDYMVERYGDFVLYKPPFKLSTAILWLGPLCLFVAGLGAFYINLRRRKRMVAEAAKPLSAQDKALADELLSGRKE</sequence>
<keyword evidence="10" id="KW-1185">Reference proteome</keyword>
<evidence type="ECO:0000313" key="9">
    <source>
        <dbReference type="EMBL" id="MBM6704725.1"/>
    </source>
</evidence>
<comment type="function">
    <text evidence="7">Possible subunit of a heme lyase.</text>
</comment>
<dbReference type="InterPro" id="IPR038297">
    <property type="entry name" value="CcmH/CycL/NrfF/Ccl2_sf"/>
</dbReference>
<organism evidence="9 10">
    <name type="scientific">Sutterella massiliensis</name>
    <dbReference type="NCBI Taxonomy" id="1816689"/>
    <lineage>
        <taxon>Bacteria</taxon>
        <taxon>Pseudomonadati</taxon>
        <taxon>Pseudomonadota</taxon>
        <taxon>Betaproteobacteria</taxon>
        <taxon>Burkholderiales</taxon>
        <taxon>Sutterellaceae</taxon>
        <taxon>Sutterella</taxon>
    </lineage>
</organism>
<evidence type="ECO:0000256" key="6">
    <source>
        <dbReference type="ARBA" id="ARBA00023004"/>
    </source>
</evidence>
<evidence type="ECO:0000256" key="5">
    <source>
        <dbReference type="ARBA" id="ARBA00022748"/>
    </source>
</evidence>
<evidence type="ECO:0000313" key="10">
    <source>
        <dbReference type="Proteomes" id="UP000715095"/>
    </source>
</evidence>
<evidence type="ECO:0000256" key="3">
    <source>
        <dbReference type="ARBA" id="ARBA00022723"/>
    </source>
</evidence>